<evidence type="ECO:0000313" key="4">
    <source>
        <dbReference type="Proteomes" id="UP000688137"/>
    </source>
</evidence>
<name>A0A8S1K410_PARPR</name>
<sequence>MHHNIVVSQEIRPNKVYLVTYPDGSQRYVKKYLAQQYQNIFDVLNTLKQQKFRNIVKIFDVIIENNELICVYEEACKQNLREIIKSNEKTFDTQDILKCLLDIIGGLLELKNLNIFHRDIKPDNIVYNGQDYKIIDFETAKRFQDDRTKVQSVDIGTINYRAPEINQNRAYSSQCDVWSLGCLFYYMLFKQEGDHMQQLSIPQNHYYDDKIIKILKSMLEKNETKRIRLDNLQKEVQELHNIYNNPTQSTGLEQNTTNLVSDINTTIDKRHNNINTFNNIMTKLIFKEKNEQKIIKLYQFWTKRLETKFSEEIQQRQKIEKLLLMQIQEFKQKRIQIDVFASIDQIKNELNCIQDLKDFYDF</sequence>
<proteinExistence type="predicted"/>
<dbReference type="GO" id="GO:0004674">
    <property type="term" value="F:protein serine/threonine kinase activity"/>
    <property type="evidence" value="ECO:0007669"/>
    <property type="project" value="TreeGrafter"/>
</dbReference>
<feature type="domain" description="Protein kinase" evidence="2">
    <location>
        <begin position="1"/>
        <end position="243"/>
    </location>
</feature>
<evidence type="ECO:0000256" key="1">
    <source>
        <dbReference type="SAM" id="Coils"/>
    </source>
</evidence>
<protein>
    <recommendedName>
        <fullName evidence="2">Protein kinase domain-containing protein</fullName>
    </recommendedName>
</protein>
<dbReference type="PANTHER" id="PTHR44167:SF24">
    <property type="entry name" value="SERINE_THREONINE-PROTEIN KINASE CHK2"/>
    <property type="match status" value="1"/>
</dbReference>
<reference evidence="3" key="1">
    <citation type="submission" date="2021-01" db="EMBL/GenBank/DDBJ databases">
        <authorList>
            <consortium name="Genoscope - CEA"/>
            <person name="William W."/>
        </authorList>
    </citation>
    <scope>NUCLEOTIDE SEQUENCE</scope>
</reference>
<feature type="coiled-coil region" evidence="1">
    <location>
        <begin position="215"/>
        <end position="242"/>
    </location>
</feature>
<dbReference type="InterPro" id="IPR008271">
    <property type="entry name" value="Ser/Thr_kinase_AS"/>
</dbReference>
<evidence type="ECO:0000259" key="2">
    <source>
        <dbReference type="PROSITE" id="PS50011"/>
    </source>
</evidence>
<dbReference type="Pfam" id="PF00069">
    <property type="entry name" value="Pkinase"/>
    <property type="match status" value="1"/>
</dbReference>
<dbReference type="AlphaFoldDB" id="A0A8S1K410"/>
<gene>
    <name evidence="3" type="ORF">PPRIM_AZ9-3.1.T0110217</name>
</gene>
<dbReference type="SMART" id="SM00220">
    <property type="entry name" value="S_TKc"/>
    <property type="match status" value="1"/>
</dbReference>
<organism evidence="3 4">
    <name type="scientific">Paramecium primaurelia</name>
    <dbReference type="NCBI Taxonomy" id="5886"/>
    <lineage>
        <taxon>Eukaryota</taxon>
        <taxon>Sar</taxon>
        <taxon>Alveolata</taxon>
        <taxon>Ciliophora</taxon>
        <taxon>Intramacronucleata</taxon>
        <taxon>Oligohymenophorea</taxon>
        <taxon>Peniculida</taxon>
        <taxon>Parameciidae</taxon>
        <taxon>Paramecium</taxon>
    </lineage>
</organism>
<accession>A0A8S1K410</accession>
<dbReference type="OMA" id="IKSQLKC"/>
<dbReference type="GO" id="GO:0005737">
    <property type="term" value="C:cytoplasm"/>
    <property type="evidence" value="ECO:0007669"/>
    <property type="project" value="TreeGrafter"/>
</dbReference>
<dbReference type="PROSITE" id="PS50011">
    <property type="entry name" value="PROTEIN_KINASE_DOM"/>
    <property type="match status" value="1"/>
</dbReference>
<dbReference type="CDD" id="cd00180">
    <property type="entry name" value="PKc"/>
    <property type="match status" value="1"/>
</dbReference>
<keyword evidence="1" id="KW-0175">Coiled coil</keyword>
<dbReference type="Proteomes" id="UP000688137">
    <property type="component" value="Unassembled WGS sequence"/>
</dbReference>
<dbReference type="EMBL" id="CAJJDM010000008">
    <property type="protein sequence ID" value="CAD8047016.1"/>
    <property type="molecule type" value="Genomic_DNA"/>
</dbReference>
<dbReference type="GO" id="GO:0005524">
    <property type="term" value="F:ATP binding"/>
    <property type="evidence" value="ECO:0007669"/>
    <property type="project" value="InterPro"/>
</dbReference>
<dbReference type="PROSITE" id="PS00108">
    <property type="entry name" value="PROTEIN_KINASE_ST"/>
    <property type="match status" value="1"/>
</dbReference>
<dbReference type="InterPro" id="IPR000719">
    <property type="entry name" value="Prot_kinase_dom"/>
</dbReference>
<dbReference type="GO" id="GO:0044773">
    <property type="term" value="P:mitotic DNA damage checkpoint signaling"/>
    <property type="evidence" value="ECO:0007669"/>
    <property type="project" value="TreeGrafter"/>
</dbReference>
<evidence type="ECO:0000313" key="3">
    <source>
        <dbReference type="EMBL" id="CAD8047016.1"/>
    </source>
</evidence>
<dbReference type="GO" id="GO:0005634">
    <property type="term" value="C:nucleus"/>
    <property type="evidence" value="ECO:0007669"/>
    <property type="project" value="TreeGrafter"/>
</dbReference>
<keyword evidence="4" id="KW-1185">Reference proteome</keyword>
<dbReference type="PANTHER" id="PTHR44167">
    <property type="entry name" value="OVARIAN-SPECIFIC SERINE/THREONINE-PROTEIN KINASE LOK-RELATED"/>
    <property type="match status" value="1"/>
</dbReference>
<comment type="caution">
    <text evidence="3">The sequence shown here is derived from an EMBL/GenBank/DDBJ whole genome shotgun (WGS) entry which is preliminary data.</text>
</comment>